<name>A0A8S5RL04_9VIRU</name>
<accession>A0A8S5RL04</accession>
<sequence length="72" mass="7627">MPTAVSQLTNDSNFITAADVDLTPYATTEALTAETTARTEANTALEQKVDAKQDKIVPKSIDVTGIETASIE</sequence>
<dbReference type="EMBL" id="BK059109">
    <property type="protein sequence ID" value="DAE31733.1"/>
    <property type="molecule type" value="Genomic_DNA"/>
</dbReference>
<protein>
    <submittedName>
        <fullName evidence="1">Uncharacterized protein</fullName>
    </submittedName>
</protein>
<reference evidence="1" key="1">
    <citation type="journal article" date="2021" name="Proc. Natl. Acad. Sci. U.S.A.">
        <title>A Catalog of Tens of Thousands of Viruses from Human Metagenomes Reveals Hidden Associations with Chronic Diseases.</title>
        <authorList>
            <person name="Tisza M.J."/>
            <person name="Buck C.B."/>
        </authorList>
    </citation>
    <scope>NUCLEOTIDE SEQUENCE</scope>
    <source>
        <strain evidence="1">CtBM815</strain>
    </source>
</reference>
<evidence type="ECO:0000313" key="1">
    <source>
        <dbReference type="EMBL" id="DAE31733.1"/>
    </source>
</evidence>
<organism evidence="1">
    <name type="scientific">virus sp. ctBM815</name>
    <dbReference type="NCBI Taxonomy" id="2825806"/>
    <lineage>
        <taxon>Viruses</taxon>
    </lineage>
</organism>
<proteinExistence type="predicted"/>